<sequence length="380" mass="43890">MFFLYAIPFYFVFAVAALNTLTWLLKALSLHETKHQHGLDLNLAPVRYLINTTYKVNSWIPFLDKPETFVKEIRVHPIKSFPALSVQTWKVTEHGLECDRMYMLGKFDDVQQKWVMVSLRQYASLSKVELRLEDDHFVVGYKNKDYFSVPKTVSNDYLEKMSGSPQQAELWKVDFEVVTLEKLDIQPFLAAVGLPEHYKLLYAPFGKLVVTNSPKHLTTLPNYTPGSHQKYRVTKFQDYFPILLISDADIKDLNARLAKEHGPEVHTTSTNFRPNIVIDGPKKPYDTDDWYRFTISGKEWLVASKCPRCSIPNIDFDTGKQRAKQPVSRTLASFRRVDVGEPNLTYFGVNAVQVEHGYMVSVGDRVKLLERRLNRYGELV</sequence>
<evidence type="ECO:0000313" key="4">
    <source>
        <dbReference type="Proteomes" id="UP000788993"/>
    </source>
</evidence>
<gene>
    <name evidence="3" type="ORF">OGATHE_002008</name>
</gene>
<dbReference type="EMBL" id="JAEUBD010000526">
    <property type="protein sequence ID" value="KAH3674028.1"/>
    <property type="molecule type" value="Genomic_DNA"/>
</dbReference>
<keyword evidence="4" id="KW-1185">Reference proteome</keyword>
<evidence type="ECO:0000259" key="2">
    <source>
        <dbReference type="PROSITE" id="PS51340"/>
    </source>
</evidence>
<keyword evidence="1" id="KW-0812">Transmembrane</keyword>
<dbReference type="PROSITE" id="PS51340">
    <property type="entry name" value="MOSC"/>
    <property type="match status" value="1"/>
</dbReference>
<protein>
    <recommendedName>
        <fullName evidence="2">MOSC domain-containing protein</fullName>
    </recommendedName>
</protein>
<dbReference type="AlphaFoldDB" id="A0A9P8TC40"/>
<organism evidence="3 4">
    <name type="scientific">Ogataea polymorpha</name>
    <dbReference type="NCBI Taxonomy" id="460523"/>
    <lineage>
        <taxon>Eukaryota</taxon>
        <taxon>Fungi</taxon>
        <taxon>Dikarya</taxon>
        <taxon>Ascomycota</taxon>
        <taxon>Saccharomycotina</taxon>
        <taxon>Pichiomycetes</taxon>
        <taxon>Pichiales</taxon>
        <taxon>Pichiaceae</taxon>
        <taxon>Ogataea</taxon>
    </lineage>
</organism>
<keyword evidence="1" id="KW-0472">Membrane</keyword>
<dbReference type="GO" id="GO:0003824">
    <property type="term" value="F:catalytic activity"/>
    <property type="evidence" value="ECO:0007669"/>
    <property type="project" value="InterPro"/>
</dbReference>
<evidence type="ECO:0000313" key="3">
    <source>
        <dbReference type="EMBL" id="KAH3674028.1"/>
    </source>
</evidence>
<evidence type="ECO:0000256" key="1">
    <source>
        <dbReference type="SAM" id="Phobius"/>
    </source>
</evidence>
<dbReference type="PANTHER" id="PTHR14237">
    <property type="entry name" value="MOLYBDOPTERIN COFACTOR SULFURASE MOSC"/>
    <property type="match status" value="1"/>
</dbReference>
<dbReference type="Proteomes" id="UP000788993">
    <property type="component" value="Unassembled WGS sequence"/>
</dbReference>
<dbReference type="InterPro" id="IPR005302">
    <property type="entry name" value="MoCF_Sase_C"/>
</dbReference>
<feature type="transmembrane region" description="Helical" evidence="1">
    <location>
        <begin position="6"/>
        <end position="25"/>
    </location>
</feature>
<dbReference type="GO" id="GO:0030170">
    <property type="term" value="F:pyridoxal phosphate binding"/>
    <property type="evidence" value="ECO:0007669"/>
    <property type="project" value="InterPro"/>
</dbReference>
<dbReference type="InterPro" id="IPR011037">
    <property type="entry name" value="Pyrv_Knase-like_insert_dom_sf"/>
</dbReference>
<dbReference type="Pfam" id="PF03473">
    <property type="entry name" value="MOSC"/>
    <property type="match status" value="1"/>
</dbReference>
<reference evidence="3" key="2">
    <citation type="submission" date="2021-01" db="EMBL/GenBank/DDBJ databases">
        <authorList>
            <person name="Schikora-Tamarit M.A."/>
        </authorList>
    </citation>
    <scope>NUCLEOTIDE SEQUENCE</scope>
    <source>
        <strain evidence="3">NCAIM Y.01608</strain>
    </source>
</reference>
<feature type="domain" description="MOSC" evidence="2">
    <location>
        <begin position="218"/>
        <end position="369"/>
    </location>
</feature>
<dbReference type="Pfam" id="PF03476">
    <property type="entry name" value="MOSC_N"/>
    <property type="match status" value="1"/>
</dbReference>
<dbReference type="SUPFAM" id="SSF141673">
    <property type="entry name" value="MOSC N-terminal domain-like"/>
    <property type="match status" value="1"/>
</dbReference>
<accession>A0A9P8TC40</accession>
<name>A0A9P8TC40_9ASCO</name>
<keyword evidence="1" id="KW-1133">Transmembrane helix</keyword>
<reference evidence="3" key="1">
    <citation type="journal article" date="2021" name="Open Biol.">
        <title>Shared evolutionary footprints suggest mitochondrial oxidative damage underlies multiple complex I losses in fungi.</title>
        <authorList>
            <person name="Schikora-Tamarit M.A."/>
            <person name="Marcet-Houben M."/>
            <person name="Nosek J."/>
            <person name="Gabaldon T."/>
        </authorList>
    </citation>
    <scope>NUCLEOTIDE SEQUENCE</scope>
    <source>
        <strain evidence="3">NCAIM Y.01608</strain>
    </source>
</reference>
<proteinExistence type="predicted"/>
<comment type="caution">
    <text evidence="3">The sequence shown here is derived from an EMBL/GenBank/DDBJ whole genome shotgun (WGS) entry which is preliminary data.</text>
</comment>
<dbReference type="PANTHER" id="PTHR14237:SF19">
    <property type="entry name" value="MITOCHONDRIAL AMIDOXIME REDUCING COMPONENT 1"/>
    <property type="match status" value="1"/>
</dbReference>
<dbReference type="InterPro" id="IPR005303">
    <property type="entry name" value="MOCOS_middle"/>
</dbReference>
<dbReference type="SUPFAM" id="SSF50800">
    <property type="entry name" value="PK beta-barrel domain-like"/>
    <property type="match status" value="1"/>
</dbReference>
<dbReference type="GO" id="GO:0030151">
    <property type="term" value="F:molybdenum ion binding"/>
    <property type="evidence" value="ECO:0007669"/>
    <property type="project" value="InterPro"/>
</dbReference>